<dbReference type="AlphaFoldDB" id="A0A317Q6E6"/>
<protein>
    <recommendedName>
        <fullName evidence="4">LPP20 lipoprotein</fullName>
    </recommendedName>
</protein>
<comment type="caution">
    <text evidence="2">The sequence shown here is derived from an EMBL/GenBank/DDBJ whole genome shotgun (WGS) entry which is preliminary data.</text>
</comment>
<dbReference type="Proteomes" id="UP000246964">
    <property type="component" value="Unassembled WGS sequence"/>
</dbReference>
<organism evidence="2 3">
    <name type="scientific">Pseudidiomarina maritima</name>
    <dbReference type="NCBI Taxonomy" id="519453"/>
    <lineage>
        <taxon>Bacteria</taxon>
        <taxon>Pseudomonadati</taxon>
        <taxon>Pseudomonadota</taxon>
        <taxon>Gammaproteobacteria</taxon>
        <taxon>Alteromonadales</taxon>
        <taxon>Idiomarinaceae</taxon>
        <taxon>Pseudidiomarina</taxon>
    </lineage>
</organism>
<dbReference type="RefSeq" id="WP_110076063.1">
    <property type="nucleotide sequence ID" value="NZ_QGTT01000008.1"/>
</dbReference>
<evidence type="ECO:0000256" key="1">
    <source>
        <dbReference type="SAM" id="SignalP"/>
    </source>
</evidence>
<sequence length="195" mass="20862">MNKHSKVLQLALAGAVAATLAACSSNDGAQTMREVTKNETDNAPSWVFLPEVEGALASSQCVQWSGQMQVDRAQVIAAARADLAQQIRTRAAVLDKSVSAKTIEGVSAMVSSSFAQASTQLSSEVLEGAIPKEVTLAQIDGQKQLCALVALEQPEEVFNQMVGMSGMQLDPTSEQALFEQFMIEKTKAELEEMLK</sequence>
<feature type="chain" id="PRO_5016314657" description="LPP20 lipoprotein" evidence="1">
    <location>
        <begin position="30"/>
        <end position="195"/>
    </location>
</feature>
<dbReference type="EMBL" id="QGTT01000008">
    <property type="protein sequence ID" value="PWW12202.1"/>
    <property type="molecule type" value="Genomic_DNA"/>
</dbReference>
<gene>
    <name evidence="2" type="ORF">DET45_10834</name>
</gene>
<dbReference type="PROSITE" id="PS51257">
    <property type="entry name" value="PROKAR_LIPOPROTEIN"/>
    <property type="match status" value="1"/>
</dbReference>
<keyword evidence="3" id="KW-1185">Reference proteome</keyword>
<proteinExistence type="predicted"/>
<evidence type="ECO:0008006" key="4">
    <source>
        <dbReference type="Google" id="ProtNLM"/>
    </source>
</evidence>
<evidence type="ECO:0000313" key="3">
    <source>
        <dbReference type="Proteomes" id="UP000246964"/>
    </source>
</evidence>
<accession>A0A317Q6E6</accession>
<reference evidence="2 3" key="1">
    <citation type="submission" date="2018-05" db="EMBL/GenBank/DDBJ databases">
        <title>Freshwater and sediment microbial communities from various areas in North America, analyzing microbe dynamics in response to fracking.</title>
        <authorList>
            <person name="Lamendella R."/>
        </authorList>
    </citation>
    <scope>NUCLEOTIDE SEQUENCE [LARGE SCALE GENOMIC DNA]</scope>
    <source>
        <strain evidence="2 3">125B1</strain>
    </source>
</reference>
<keyword evidence="1" id="KW-0732">Signal</keyword>
<dbReference type="OrthoDB" id="5616064at2"/>
<name>A0A317Q6E6_9GAMM</name>
<feature type="signal peptide" evidence="1">
    <location>
        <begin position="1"/>
        <end position="29"/>
    </location>
</feature>
<evidence type="ECO:0000313" key="2">
    <source>
        <dbReference type="EMBL" id="PWW12202.1"/>
    </source>
</evidence>